<dbReference type="GO" id="GO:0005525">
    <property type="term" value="F:GTP binding"/>
    <property type="evidence" value="ECO:0007669"/>
    <property type="project" value="UniProtKB-KW"/>
</dbReference>
<dbReference type="EMBL" id="HBGF01040122">
    <property type="protein sequence ID" value="CAD9139432.1"/>
    <property type="molecule type" value="Transcribed_RNA"/>
</dbReference>
<dbReference type="AlphaFoldDB" id="A0A7S1MSJ5"/>
<dbReference type="SMART" id="SM00864">
    <property type="entry name" value="Tubulin"/>
    <property type="match status" value="1"/>
</dbReference>
<keyword evidence="4" id="KW-0342">GTP-binding</keyword>
<dbReference type="Gene3D" id="3.40.50.1440">
    <property type="entry name" value="Tubulin/FtsZ, GTPase domain"/>
    <property type="match status" value="1"/>
</dbReference>
<dbReference type="GO" id="GO:0005874">
    <property type="term" value="C:microtubule"/>
    <property type="evidence" value="ECO:0007669"/>
    <property type="project" value="UniProtKB-KW"/>
</dbReference>
<dbReference type="Pfam" id="PF00091">
    <property type="entry name" value="Tubulin"/>
    <property type="match status" value="1"/>
</dbReference>
<keyword evidence="3" id="KW-0547">Nucleotide-binding</keyword>
<sequence>MPGEILHVHLGETGVAMASPCWQQLAAQHGVSTADGTLVAAEGGDAATRADDAVHRSQVFRETAAGKWVPRAVLVDSDPWMPAVVKRTSCAKLFAPWSIVAGKRDCQANAACGMYTFGNDFWKASVEDSLRRALEACDTLDTVLLYHSVCGGTGSGMSRKMYNGGLNALAPKALLTSVATIPSPQLTTTNLESTNAVLGVAFSLIQGSHLSFCVQTQAAMEYVKRHPHAAPAGDKPLTNEALNGIAAAAINMQHHAHRTPGAPLARSMFELRDFLCADGASHLATPGVRWGTPDRLEALTAEAADASGRLLAAPEPPKDGAKADEDANDLKPTGGLALSFGGEVDAKQALSATSALKAQWPDSPPFGAAAIGGGCTVAVPGTEPGVACVASAQSLPPTLRAALRRVRETHARSWMTRAFAHHFVAEGMEEGELVEAQDVIDQHLKTC</sequence>
<feature type="compositionally biased region" description="Basic and acidic residues" evidence="5">
    <location>
        <begin position="316"/>
        <end position="329"/>
    </location>
</feature>
<dbReference type="InterPro" id="IPR036525">
    <property type="entry name" value="Tubulin/FtsZ_GTPase_sf"/>
</dbReference>
<dbReference type="GO" id="GO:0007017">
    <property type="term" value="P:microtubule-based process"/>
    <property type="evidence" value="ECO:0007669"/>
    <property type="project" value="InterPro"/>
</dbReference>
<dbReference type="InterPro" id="IPR023123">
    <property type="entry name" value="Tubulin_C"/>
</dbReference>
<accession>A0A7S1MSJ5</accession>
<evidence type="ECO:0000256" key="4">
    <source>
        <dbReference type="ARBA" id="ARBA00023134"/>
    </source>
</evidence>
<dbReference type="SUPFAM" id="SSF52490">
    <property type="entry name" value="Tubulin nucleotide-binding domain-like"/>
    <property type="match status" value="1"/>
</dbReference>
<comment type="similarity">
    <text evidence="1">Belongs to the tubulin family.</text>
</comment>
<feature type="region of interest" description="Disordered" evidence="5">
    <location>
        <begin position="307"/>
        <end position="330"/>
    </location>
</feature>
<dbReference type="PRINTS" id="PR01161">
    <property type="entry name" value="TUBULIN"/>
</dbReference>
<dbReference type="PANTHER" id="PTHR11588">
    <property type="entry name" value="TUBULIN"/>
    <property type="match status" value="1"/>
</dbReference>
<evidence type="ECO:0000256" key="5">
    <source>
        <dbReference type="SAM" id="MobiDB-lite"/>
    </source>
</evidence>
<name>A0A7S1MSJ5_NEODS</name>
<evidence type="ECO:0000313" key="7">
    <source>
        <dbReference type="EMBL" id="CAD9139432.1"/>
    </source>
</evidence>
<evidence type="ECO:0000256" key="1">
    <source>
        <dbReference type="ARBA" id="ARBA00009636"/>
    </source>
</evidence>
<protein>
    <recommendedName>
        <fullName evidence="6">Tubulin/FtsZ GTPase domain-containing protein</fullName>
    </recommendedName>
</protein>
<organism evidence="7">
    <name type="scientific">Neobodo designis</name>
    <name type="common">Flagellated protozoan</name>
    <name type="synonym">Bodo designis</name>
    <dbReference type="NCBI Taxonomy" id="312471"/>
    <lineage>
        <taxon>Eukaryota</taxon>
        <taxon>Discoba</taxon>
        <taxon>Euglenozoa</taxon>
        <taxon>Kinetoplastea</taxon>
        <taxon>Metakinetoplastina</taxon>
        <taxon>Neobodonida</taxon>
        <taxon>Neobodo</taxon>
    </lineage>
</organism>
<feature type="domain" description="Tubulin/FtsZ GTPase" evidence="6">
    <location>
        <begin position="56"/>
        <end position="261"/>
    </location>
</feature>
<dbReference type="Gene3D" id="1.10.287.600">
    <property type="entry name" value="Helix hairpin bin"/>
    <property type="match status" value="1"/>
</dbReference>
<keyword evidence="2" id="KW-0493">Microtubule</keyword>
<evidence type="ECO:0000256" key="2">
    <source>
        <dbReference type="ARBA" id="ARBA00022701"/>
    </source>
</evidence>
<gene>
    <name evidence="7" type="ORF">NDES1114_LOCUS26838</name>
</gene>
<evidence type="ECO:0000259" key="6">
    <source>
        <dbReference type="SMART" id="SM00864"/>
    </source>
</evidence>
<evidence type="ECO:0000256" key="3">
    <source>
        <dbReference type="ARBA" id="ARBA00022741"/>
    </source>
</evidence>
<dbReference type="InterPro" id="IPR000217">
    <property type="entry name" value="Tubulin"/>
</dbReference>
<dbReference type="InterPro" id="IPR003008">
    <property type="entry name" value="Tubulin_FtsZ_GTPase"/>
</dbReference>
<proteinExistence type="inferred from homology"/>
<reference evidence="7" key="1">
    <citation type="submission" date="2021-01" db="EMBL/GenBank/DDBJ databases">
        <authorList>
            <person name="Corre E."/>
            <person name="Pelletier E."/>
            <person name="Niang G."/>
            <person name="Scheremetjew M."/>
            <person name="Finn R."/>
            <person name="Kale V."/>
            <person name="Holt S."/>
            <person name="Cochrane G."/>
            <person name="Meng A."/>
            <person name="Brown T."/>
            <person name="Cohen L."/>
        </authorList>
    </citation>
    <scope>NUCLEOTIDE SEQUENCE</scope>
    <source>
        <strain evidence="7">CCAP 1951/1</strain>
    </source>
</reference>